<dbReference type="Proteomes" id="UP000267418">
    <property type="component" value="Unassembled WGS sequence"/>
</dbReference>
<dbReference type="Gene3D" id="3.40.50.300">
    <property type="entry name" value="P-loop containing nucleotide triphosphate hydrolases"/>
    <property type="match status" value="1"/>
</dbReference>
<dbReference type="InterPro" id="IPR003593">
    <property type="entry name" value="AAA+_ATPase"/>
</dbReference>
<dbReference type="InterPro" id="IPR003439">
    <property type="entry name" value="ABC_transporter-like_ATP-bd"/>
</dbReference>
<organism evidence="6 7">
    <name type="scientific">Variovorax gossypii</name>
    <dbReference type="NCBI Taxonomy" id="1679495"/>
    <lineage>
        <taxon>Bacteria</taxon>
        <taxon>Pseudomonadati</taxon>
        <taxon>Pseudomonadota</taxon>
        <taxon>Betaproteobacteria</taxon>
        <taxon>Burkholderiales</taxon>
        <taxon>Comamonadaceae</taxon>
        <taxon>Variovorax</taxon>
    </lineage>
</organism>
<dbReference type="PROSITE" id="PS50893">
    <property type="entry name" value="ABC_TRANSPORTER_2"/>
    <property type="match status" value="1"/>
</dbReference>
<dbReference type="EMBL" id="RXOE01000010">
    <property type="protein sequence ID" value="RTQ31159.1"/>
    <property type="molecule type" value="Genomic_DNA"/>
</dbReference>
<dbReference type="GO" id="GO:0016887">
    <property type="term" value="F:ATP hydrolysis activity"/>
    <property type="evidence" value="ECO:0007669"/>
    <property type="project" value="InterPro"/>
</dbReference>
<evidence type="ECO:0000256" key="3">
    <source>
        <dbReference type="ARBA" id="ARBA00022741"/>
    </source>
</evidence>
<feature type="domain" description="ABC transporter" evidence="5">
    <location>
        <begin position="5"/>
        <end position="237"/>
    </location>
</feature>
<dbReference type="InterPro" id="IPR027417">
    <property type="entry name" value="P-loop_NTPase"/>
</dbReference>
<proteinExistence type="predicted"/>
<evidence type="ECO:0000256" key="4">
    <source>
        <dbReference type="ARBA" id="ARBA00022840"/>
    </source>
</evidence>
<dbReference type="Pfam" id="PF00005">
    <property type="entry name" value="ABC_tran"/>
    <property type="match status" value="1"/>
</dbReference>
<keyword evidence="7" id="KW-1185">Reference proteome</keyword>
<evidence type="ECO:0000256" key="2">
    <source>
        <dbReference type="ARBA" id="ARBA00022475"/>
    </source>
</evidence>
<keyword evidence="3" id="KW-0547">Nucleotide-binding</keyword>
<dbReference type="InterPro" id="IPR051120">
    <property type="entry name" value="ABC_AA/LPS_Transport"/>
</dbReference>
<name>A0A3S0IAC7_9BURK</name>
<evidence type="ECO:0000256" key="1">
    <source>
        <dbReference type="ARBA" id="ARBA00022448"/>
    </source>
</evidence>
<dbReference type="OrthoDB" id="5291558at2"/>
<sequence length="252" mass="26733">MTGCLVIEGLCKRYGEIVVADGVSLSLARGECLGVVGPNGAGKSSLFNLITGVAVPNAGSIKLEGRELVGLRADVRARLGVARAFQIPQPFAHLSAYENALAAASFAARLPRAQAEREAWAVLERTGLADRADTPAGRLPLLDRKRLELAKGLAARPHLLLLDEIAGGLTEAEVQVLVALVLELKKDVAMIWIEHIAQALMAAADRIMVLNFGRKLLEDAPAAAMDSREVREIYMGVGEEATETLEAGHATA</sequence>
<keyword evidence="2" id="KW-0472">Membrane</keyword>
<dbReference type="GO" id="GO:0015808">
    <property type="term" value="P:L-alanine transport"/>
    <property type="evidence" value="ECO:0007669"/>
    <property type="project" value="TreeGrafter"/>
</dbReference>
<keyword evidence="2" id="KW-1003">Cell membrane</keyword>
<comment type="caution">
    <text evidence="6">The sequence shown here is derived from an EMBL/GenBank/DDBJ whole genome shotgun (WGS) entry which is preliminary data.</text>
</comment>
<dbReference type="GO" id="GO:0005886">
    <property type="term" value="C:plasma membrane"/>
    <property type="evidence" value="ECO:0007669"/>
    <property type="project" value="TreeGrafter"/>
</dbReference>
<dbReference type="GO" id="GO:1903805">
    <property type="term" value="P:L-valine import across plasma membrane"/>
    <property type="evidence" value="ECO:0007669"/>
    <property type="project" value="TreeGrafter"/>
</dbReference>
<protein>
    <submittedName>
        <fullName evidence="6">ATP-binding cassette domain-containing protein</fullName>
    </submittedName>
</protein>
<dbReference type="GO" id="GO:0005304">
    <property type="term" value="F:L-valine transmembrane transporter activity"/>
    <property type="evidence" value="ECO:0007669"/>
    <property type="project" value="TreeGrafter"/>
</dbReference>
<dbReference type="AlphaFoldDB" id="A0A3S0IAC7"/>
<dbReference type="GO" id="GO:0005524">
    <property type="term" value="F:ATP binding"/>
    <property type="evidence" value="ECO:0007669"/>
    <property type="project" value="UniProtKB-KW"/>
</dbReference>
<dbReference type="SMART" id="SM00382">
    <property type="entry name" value="AAA"/>
    <property type="match status" value="1"/>
</dbReference>
<gene>
    <name evidence="6" type="ORF">EJP69_26955</name>
</gene>
<evidence type="ECO:0000259" key="5">
    <source>
        <dbReference type="PROSITE" id="PS50893"/>
    </source>
</evidence>
<dbReference type="GO" id="GO:0042941">
    <property type="term" value="P:D-alanine transmembrane transport"/>
    <property type="evidence" value="ECO:0007669"/>
    <property type="project" value="TreeGrafter"/>
</dbReference>
<dbReference type="PANTHER" id="PTHR45772:SF7">
    <property type="entry name" value="AMINO ACID ABC TRANSPORTER ATP-BINDING PROTEIN"/>
    <property type="match status" value="1"/>
</dbReference>
<evidence type="ECO:0000313" key="7">
    <source>
        <dbReference type="Proteomes" id="UP000267418"/>
    </source>
</evidence>
<dbReference type="RefSeq" id="WP_126473379.1">
    <property type="nucleotide sequence ID" value="NZ_RXOE01000010.1"/>
</dbReference>
<dbReference type="SUPFAM" id="SSF52540">
    <property type="entry name" value="P-loop containing nucleoside triphosphate hydrolases"/>
    <property type="match status" value="1"/>
</dbReference>
<dbReference type="GO" id="GO:1903806">
    <property type="term" value="P:L-isoleucine import across plasma membrane"/>
    <property type="evidence" value="ECO:0007669"/>
    <property type="project" value="TreeGrafter"/>
</dbReference>
<accession>A0A3S0IAC7</accession>
<reference evidence="6 7" key="1">
    <citation type="submission" date="2018-12" db="EMBL/GenBank/DDBJ databases">
        <title>The genome of Variovorax gossypii DSM 100435.</title>
        <authorList>
            <person name="Gao J."/>
            <person name="Sun J."/>
        </authorList>
    </citation>
    <scope>NUCLEOTIDE SEQUENCE [LARGE SCALE GENOMIC DNA]</scope>
    <source>
        <strain evidence="6 7">DSM 100435</strain>
    </source>
</reference>
<dbReference type="PANTHER" id="PTHR45772">
    <property type="entry name" value="CONSERVED COMPONENT OF ABC TRANSPORTER FOR NATURAL AMINO ACIDS-RELATED"/>
    <property type="match status" value="1"/>
</dbReference>
<dbReference type="GO" id="GO:0015192">
    <property type="term" value="F:L-phenylalanine transmembrane transporter activity"/>
    <property type="evidence" value="ECO:0007669"/>
    <property type="project" value="TreeGrafter"/>
</dbReference>
<keyword evidence="4 6" id="KW-0067">ATP-binding</keyword>
<dbReference type="GO" id="GO:0015188">
    <property type="term" value="F:L-isoleucine transmembrane transporter activity"/>
    <property type="evidence" value="ECO:0007669"/>
    <property type="project" value="TreeGrafter"/>
</dbReference>
<keyword evidence="1" id="KW-0813">Transport</keyword>
<evidence type="ECO:0000313" key="6">
    <source>
        <dbReference type="EMBL" id="RTQ31159.1"/>
    </source>
</evidence>